<dbReference type="Gene3D" id="2.40.30.10">
    <property type="entry name" value="Translation factors"/>
    <property type="match status" value="1"/>
</dbReference>
<dbReference type="InterPro" id="IPR012675">
    <property type="entry name" value="Beta-grasp_dom_sf"/>
</dbReference>
<keyword evidence="3" id="KW-0812">Transmembrane</keyword>
<keyword evidence="6" id="KW-0560">Oxidoreductase</keyword>
<dbReference type="EMBL" id="CT573071">
    <property type="protein sequence ID" value="CAJ74090.1"/>
    <property type="molecule type" value="Genomic_DNA"/>
</dbReference>
<gene>
    <name evidence="6" type="primary">NqrF</name>
    <name evidence="7" type="synonym">nqrF</name>
    <name evidence="7" type="ORF">KsCSTR_17410</name>
    <name evidence="8" type="ORF">KSMBR1_0802</name>
    <name evidence="6" type="ORF">kuste3329</name>
</gene>
<dbReference type="Pfam" id="PF00175">
    <property type="entry name" value="NAD_binding_1"/>
    <property type="match status" value="1"/>
</dbReference>
<evidence type="ECO:0000256" key="3">
    <source>
        <dbReference type="SAM" id="Phobius"/>
    </source>
</evidence>
<keyword evidence="2" id="KW-0274">FAD</keyword>
<dbReference type="EMBL" id="CP049055">
    <property type="protein sequence ID" value="QII11120.1"/>
    <property type="molecule type" value="Genomic_DNA"/>
</dbReference>
<name>Q1Q254_KUEST</name>
<dbReference type="PROSITE" id="PS51384">
    <property type="entry name" value="FAD_FR"/>
    <property type="match status" value="1"/>
</dbReference>
<dbReference type="AlphaFoldDB" id="Q1Q254"/>
<evidence type="ECO:0000313" key="7">
    <source>
        <dbReference type="EMBL" id="QII11120.1"/>
    </source>
</evidence>
<dbReference type="Gene3D" id="3.40.50.80">
    <property type="entry name" value="Nucleotide-binding domain of ferredoxin-NADP reductase (FNR) module"/>
    <property type="match status" value="1"/>
</dbReference>
<keyword evidence="9" id="KW-1185">Reference proteome</keyword>
<evidence type="ECO:0000313" key="9">
    <source>
        <dbReference type="Proteomes" id="UP000221734"/>
    </source>
</evidence>
<protein>
    <submittedName>
        <fullName evidence="7">Putative Na(+)-translocating NADH-quinone reductase subunit F</fullName>
    </submittedName>
    <submittedName>
        <fullName evidence="6">Similar to Na(+)-translocating NADH-quinone reductase subunit F</fullName>
        <ecNumber evidence="6 7">1.6.5.-</ecNumber>
    </submittedName>
</protein>
<evidence type="ECO:0000256" key="1">
    <source>
        <dbReference type="ARBA" id="ARBA00022630"/>
    </source>
</evidence>
<evidence type="ECO:0000313" key="6">
    <source>
        <dbReference type="EMBL" id="CAJ74090.1"/>
    </source>
</evidence>
<dbReference type="OrthoDB" id="9796486at2"/>
<reference evidence="8" key="4">
    <citation type="submission" date="2017-10" db="EMBL/GenBank/DDBJ databases">
        <authorList>
            <person name="Banno H."/>
            <person name="Chua N.-H."/>
        </authorList>
    </citation>
    <scope>NUCLEOTIDE SEQUENCE [LARGE SCALE GENOMIC DNA]</scope>
    <source>
        <strain evidence="8">Kuenenia_mbr1_ru-nijmegen</strain>
    </source>
</reference>
<reference evidence="9" key="3">
    <citation type="submission" date="2017-10" db="EMBL/GenBank/DDBJ databases">
        <authorList>
            <person name="Frank J."/>
        </authorList>
    </citation>
    <scope>NUCLEOTIDE SEQUENCE [LARGE SCALE GENOMIC DNA]</scope>
</reference>
<dbReference type="InterPro" id="IPR017938">
    <property type="entry name" value="Riboflavin_synthase-like_b-brl"/>
</dbReference>
<dbReference type="Gene3D" id="3.10.20.30">
    <property type="match status" value="1"/>
</dbReference>
<reference evidence="6" key="2">
    <citation type="submission" date="2006-01" db="EMBL/GenBank/DDBJ databases">
        <authorList>
            <person name="Genoscope"/>
        </authorList>
    </citation>
    <scope>NUCLEOTIDE SEQUENCE</scope>
</reference>
<dbReference type="CDD" id="cd06188">
    <property type="entry name" value="NADH_quinone_reductase"/>
    <property type="match status" value="1"/>
</dbReference>
<feature type="domain" description="FAD-binding FR-type" evidence="5">
    <location>
        <begin position="145"/>
        <end position="293"/>
    </location>
</feature>
<keyword evidence="3" id="KW-0472">Membrane</keyword>
<organism evidence="6">
    <name type="scientific">Kuenenia stuttgartiensis</name>
    <dbReference type="NCBI Taxonomy" id="174633"/>
    <lineage>
        <taxon>Bacteria</taxon>
        <taxon>Pseudomonadati</taxon>
        <taxon>Planctomycetota</taxon>
        <taxon>Candidatus Brocadiia</taxon>
        <taxon>Candidatus Brocadiales</taxon>
        <taxon>Candidatus Brocadiaceae</taxon>
        <taxon>Candidatus Kuenenia</taxon>
    </lineage>
</organism>
<evidence type="ECO:0000313" key="8">
    <source>
        <dbReference type="EMBL" id="SOH03313.1"/>
    </source>
</evidence>
<reference evidence="7 10" key="5">
    <citation type="submission" date="2020-02" db="EMBL/GenBank/DDBJ databases">
        <title>Newly sequenced genome of strain CSTR1 showed variability in Candidatus Kuenenia stuttgartiensis genomes.</title>
        <authorList>
            <person name="Ding C."/>
            <person name="Adrian L."/>
        </authorList>
    </citation>
    <scope>NUCLEOTIDE SEQUENCE [LARGE SCALE GENOMIC DNA]</scope>
    <source>
        <strain evidence="7 10">CSTR1</strain>
    </source>
</reference>
<proteinExistence type="predicted"/>
<dbReference type="PANTHER" id="PTHR43644">
    <property type="entry name" value="NA(+)-TRANSLOCATING NADH-QUINONE REDUCTASE SUBUNIT"/>
    <property type="match status" value="1"/>
</dbReference>
<dbReference type="InterPro" id="IPR001433">
    <property type="entry name" value="OxRdtase_FAD/NAD-bd"/>
</dbReference>
<keyword evidence="1" id="KW-0285">Flavoprotein</keyword>
<dbReference type="SUPFAM" id="SSF63380">
    <property type="entry name" value="Riboflavin synthase domain-like"/>
    <property type="match status" value="1"/>
</dbReference>
<dbReference type="PANTHER" id="PTHR43644:SF1">
    <property type="entry name" value="NAD(P)H-FLAVIN REDUCTASE"/>
    <property type="match status" value="1"/>
</dbReference>
<dbReference type="Proteomes" id="UP000221734">
    <property type="component" value="Chromosome Kuenenia_stuttgartiensis_MBR1"/>
</dbReference>
<reference evidence="6" key="1">
    <citation type="journal article" date="2006" name="Nature">
        <title>Deciphering the evolution and metabolism of an anammox bacterium from a community genome.</title>
        <authorList>
            <person name="Strous M."/>
            <person name="Pelletier E."/>
            <person name="Mangenot S."/>
            <person name="Rattei T."/>
            <person name="Lehner A."/>
            <person name="Taylor M.W."/>
            <person name="Horn M."/>
            <person name="Daims H."/>
            <person name="Bartol-Mavel D."/>
            <person name="Wincker P."/>
            <person name="Barbe V."/>
            <person name="Fonknechten N."/>
            <person name="Vallenet D."/>
            <person name="Segurens B."/>
            <person name="Schenowitz-Truong C."/>
            <person name="Medigue C."/>
            <person name="Collingro A."/>
            <person name="Snel B."/>
            <person name="Dutilh B.E."/>
            <person name="OpDenCamp H.J.M."/>
            <person name="vanDerDrift C."/>
            <person name="Cirpus I."/>
            <person name="vanDePas-Schoonen K.T."/>
            <person name="Harhangi H.R."/>
            <person name="vanNiftrik L."/>
            <person name="Schmid M."/>
            <person name="Keltjens J."/>
            <person name="vanDeVossenberg J."/>
            <person name="Kartal B."/>
            <person name="Meier H."/>
            <person name="Frishman D."/>
            <person name="Huynen M.A."/>
            <person name="Mewes H."/>
            <person name="Weissenbach J."/>
            <person name="Jetten M.S.M."/>
            <person name="Wagner M."/>
            <person name="LePaslier D."/>
        </authorList>
    </citation>
    <scope>NUCLEOTIDE SEQUENCE</scope>
</reference>
<feature type="domain" description="2Fe-2S ferredoxin-type" evidence="4">
    <location>
        <begin position="36"/>
        <end position="142"/>
    </location>
</feature>
<feature type="transmembrane region" description="Helical" evidence="3">
    <location>
        <begin position="6"/>
        <end position="27"/>
    </location>
</feature>
<evidence type="ECO:0000259" key="5">
    <source>
        <dbReference type="PROSITE" id="PS51384"/>
    </source>
</evidence>
<sequence length="545" mass="61326">MLTPLFLGAGILAVLILALSLVCEIIFQFFGRGAKQKLTVISDDEFKKELNIEGGERLLSLLQNNGFNIPAACGGMATCGQCKVKLYTDVGLYTAVETPHFDMRSRENAKKFLEDGIGDGYERLACQVRVEKDVSLYLSKDTLNVKKYTARAVKKILITSDKMEIWLKPSKPIAYKPGQYIQLMLPEDFVEEHYNKYETHIKKACENLGKEFIPYKPGNAMYRGYSLASYEPDLLKLIVRLAPVDPSKAVESGGAPCIGPSCVHHYTQERSLWNFFLGEKIHFTGPYGHFSLKTEPHTAVFVAGGAGLAPILALLEQWFIEGRQEKAIFFLGERRLQDIPIMYLPKWLKWQMQNPNFKFIPVLSGAFRDDDPAMLNEIDKKCFLSLADEGKQLAKKQGYIDEQEQQWQGEKGFIGPLLNKYLTPDPDIAFYLCGPAPMTVTVIDAAANVLNLQKENALFDDFTGTLTPSVDILYQKLELKEKMLAANIPDAGKIIEKLTFTLVVQLLLRDKIEEGYSFIGKVRNILETSGQKDKDLVALLDSYKK</sequence>
<dbReference type="InterPro" id="IPR036010">
    <property type="entry name" value="2Fe-2S_ferredoxin-like_sf"/>
</dbReference>
<evidence type="ECO:0000259" key="4">
    <source>
        <dbReference type="PROSITE" id="PS51085"/>
    </source>
</evidence>
<dbReference type="CDD" id="cd00207">
    <property type="entry name" value="fer2"/>
    <property type="match status" value="1"/>
</dbReference>
<dbReference type="SUPFAM" id="SSF54292">
    <property type="entry name" value="2Fe-2S ferredoxin-like"/>
    <property type="match status" value="1"/>
</dbReference>
<dbReference type="InterPro" id="IPR039261">
    <property type="entry name" value="FNR_nucleotide-bd"/>
</dbReference>
<dbReference type="SUPFAM" id="SSF52343">
    <property type="entry name" value="Ferredoxin reductase-like, C-terminal NADP-linked domain"/>
    <property type="match status" value="1"/>
</dbReference>
<evidence type="ECO:0000313" key="10">
    <source>
        <dbReference type="Proteomes" id="UP000501926"/>
    </source>
</evidence>
<dbReference type="PROSITE" id="PS51085">
    <property type="entry name" value="2FE2S_FER_2"/>
    <property type="match status" value="1"/>
</dbReference>
<dbReference type="GO" id="GO:0051536">
    <property type="term" value="F:iron-sulfur cluster binding"/>
    <property type="evidence" value="ECO:0007669"/>
    <property type="project" value="InterPro"/>
</dbReference>
<dbReference type="InterPro" id="IPR001041">
    <property type="entry name" value="2Fe-2S_ferredoxin-type"/>
</dbReference>
<dbReference type="Proteomes" id="UP000501926">
    <property type="component" value="Chromosome"/>
</dbReference>
<dbReference type="EMBL" id="LT934425">
    <property type="protein sequence ID" value="SOH03313.1"/>
    <property type="molecule type" value="Genomic_DNA"/>
</dbReference>
<dbReference type="EC" id="1.6.5.-" evidence="6 7"/>
<dbReference type="KEGG" id="kst:KSMBR1_0802"/>
<dbReference type="GO" id="GO:0016491">
    <property type="term" value="F:oxidoreductase activity"/>
    <property type="evidence" value="ECO:0007669"/>
    <property type="project" value="UniProtKB-KW"/>
</dbReference>
<accession>Q1Q254</accession>
<dbReference type="Pfam" id="PF00111">
    <property type="entry name" value="Fer2"/>
    <property type="match status" value="1"/>
</dbReference>
<evidence type="ECO:0000256" key="2">
    <source>
        <dbReference type="ARBA" id="ARBA00022827"/>
    </source>
</evidence>
<dbReference type="RefSeq" id="WP_099324168.1">
    <property type="nucleotide sequence ID" value="NZ_CP049055.1"/>
</dbReference>
<keyword evidence="3" id="KW-1133">Transmembrane helix</keyword>
<dbReference type="InterPro" id="IPR017927">
    <property type="entry name" value="FAD-bd_FR_type"/>
</dbReference>